<feature type="compositionally biased region" description="Polar residues" evidence="11">
    <location>
        <begin position="78"/>
        <end position="88"/>
    </location>
</feature>
<evidence type="ECO:0000256" key="11">
    <source>
        <dbReference type="SAM" id="MobiDB-lite"/>
    </source>
</evidence>
<dbReference type="AlphaFoldDB" id="A0A6G7CI77"/>
<proteinExistence type="inferred from homology"/>
<dbReference type="SUPFAM" id="SSF74653">
    <property type="entry name" value="TolA/TonB C-terminal domain"/>
    <property type="match status" value="1"/>
</dbReference>
<feature type="compositionally biased region" description="Pro residues" evidence="11">
    <location>
        <begin position="64"/>
        <end position="73"/>
    </location>
</feature>
<dbReference type="PROSITE" id="PS52015">
    <property type="entry name" value="TONB_CTD"/>
    <property type="match status" value="1"/>
</dbReference>
<keyword evidence="3 10" id="KW-0813">Transport</keyword>
<evidence type="ECO:0000256" key="7">
    <source>
        <dbReference type="ARBA" id="ARBA00022927"/>
    </source>
</evidence>
<evidence type="ECO:0000256" key="3">
    <source>
        <dbReference type="ARBA" id="ARBA00022448"/>
    </source>
</evidence>
<evidence type="ECO:0000256" key="2">
    <source>
        <dbReference type="ARBA" id="ARBA00006555"/>
    </source>
</evidence>
<keyword evidence="9" id="KW-0472">Membrane</keyword>
<keyword evidence="5 10" id="KW-0997">Cell inner membrane</keyword>
<dbReference type="GO" id="GO:0015891">
    <property type="term" value="P:siderophore transport"/>
    <property type="evidence" value="ECO:0007669"/>
    <property type="project" value="InterPro"/>
</dbReference>
<accession>A0A6G7CI77</accession>
<sequence>MLRLLFATPIAALISLSLFAFMAWMVDNGNQRAPKASQPLSFNMVMLEQENQVQRRQRSVPEQPELPEPPPQSPVSQKQTSVANTQQLSSVPSLGLDTAISGISINAPTFGDFGANQQAMPLHRVEPTYPARALQRGIEGYVVMSFTIDETGQPTDIQVVEAEPKRVFERDAIRALRNWKYQPKLLDGKAVTQPGQSVKLEFKLAK</sequence>
<evidence type="ECO:0000256" key="8">
    <source>
        <dbReference type="ARBA" id="ARBA00022989"/>
    </source>
</evidence>
<dbReference type="Proteomes" id="UP000503003">
    <property type="component" value="Chromosome 1"/>
</dbReference>
<dbReference type="RefSeq" id="WP_165311414.1">
    <property type="nucleotide sequence ID" value="NZ_CP049331.1"/>
</dbReference>
<dbReference type="GO" id="GO:0030288">
    <property type="term" value="C:outer membrane-bounded periplasmic space"/>
    <property type="evidence" value="ECO:0007669"/>
    <property type="project" value="InterPro"/>
</dbReference>
<dbReference type="FunFam" id="3.30.1150.10:FF:000006">
    <property type="entry name" value="Protein TonB"/>
    <property type="match status" value="1"/>
</dbReference>
<evidence type="ECO:0000259" key="12">
    <source>
        <dbReference type="PROSITE" id="PS52015"/>
    </source>
</evidence>
<dbReference type="Gene3D" id="3.30.1150.10">
    <property type="match status" value="1"/>
</dbReference>
<dbReference type="GO" id="GO:0005886">
    <property type="term" value="C:plasma membrane"/>
    <property type="evidence" value="ECO:0007669"/>
    <property type="project" value="UniProtKB-SubCell"/>
</dbReference>
<dbReference type="GO" id="GO:0055085">
    <property type="term" value="P:transmembrane transport"/>
    <property type="evidence" value="ECO:0007669"/>
    <property type="project" value="InterPro"/>
</dbReference>
<keyword evidence="6" id="KW-0812">Transmembrane</keyword>
<dbReference type="PRINTS" id="PR01374">
    <property type="entry name" value="TONBPROTEIN"/>
</dbReference>
<protein>
    <recommendedName>
        <fullName evidence="10">Protein TonB</fullName>
    </recommendedName>
</protein>
<dbReference type="NCBIfam" id="TIGR01352">
    <property type="entry name" value="tonB_Cterm"/>
    <property type="match status" value="1"/>
</dbReference>
<evidence type="ECO:0000256" key="4">
    <source>
        <dbReference type="ARBA" id="ARBA00022475"/>
    </source>
</evidence>
<evidence type="ECO:0000256" key="5">
    <source>
        <dbReference type="ARBA" id="ARBA00022519"/>
    </source>
</evidence>
<comment type="similarity">
    <text evidence="2 10">Belongs to the TonB family.</text>
</comment>
<feature type="region of interest" description="Disordered" evidence="11">
    <location>
        <begin position="51"/>
        <end position="88"/>
    </location>
</feature>
<reference evidence="13 14" key="1">
    <citation type="submission" date="2020-02" db="EMBL/GenBank/DDBJ databases">
        <title>A complete genome of a marine bacterium Vibrio sp. ZWAL4003 isolated from the mangrove sediment with the ability to degrade polysaccharides.</title>
        <authorList>
            <person name="Wu J."/>
            <person name="Qu W."/>
            <person name="Zeng R."/>
        </authorList>
    </citation>
    <scope>NUCLEOTIDE SEQUENCE [LARGE SCALE GENOMIC DNA]</scope>
    <source>
        <strain evidence="13 14">ZWAL4003</strain>
    </source>
</reference>
<dbReference type="GO" id="GO:0031992">
    <property type="term" value="F:energy transducer activity"/>
    <property type="evidence" value="ECO:0007669"/>
    <property type="project" value="InterPro"/>
</dbReference>
<keyword evidence="14" id="KW-1185">Reference proteome</keyword>
<dbReference type="InterPro" id="IPR006260">
    <property type="entry name" value="TonB/TolA_C"/>
</dbReference>
<organism evidence="13 14">
    <name type="scientific">Vibrio ziniensis</name>
    <dbReference type="NCBI Taxonomy" id="2711221"/>
    <lineage>
        <taxon>Bacteria</taxon>
        <taxon>Pseudomonadati</taxon>
        <taxon>Pseudomonadota</taxon>
        <taxon>Gammaproteobacteria</taxon>
        <taxon>Vibrionales</taxon>
        <taxon>Vibrionaceae</taxon>
        <taxon>Vibrio</taxon>
    </lineage>
</organism>
<dbReference type="PANTHER" id="PTHR33446:SF14">
    <property type="entry name" value="PROTEIN TONB"/>
    <property type="match status" value="1"/>
</dbReference>
<gene>
    <name evidence="13" type="ORF">G5S32_07400</name>
</gene>
<name>A0A6G7CI77_9VIBR</name>
<evidence type="ECO:0000313" key="14">
    <source>
        <dbReference type="Proteomes" id="UP000503003"/>
    </source>
</evidence>
<keyword evidence="4 10" id="KW-1003">Cell membrane</keyword>
<evidence type="ECO:0000256" key="1">
    <source>
        <dbReference type="ARBA" id="ARBA00004383"/>
    </source>
</evidence>
<evidence type="ECO:0000313" key="13">
    <source>
        <dbReference type="EMBL" id="QIH41825.1"/>
    </source>
</evidence>
<dbReference type="InterPro" id="IPR051045">
    <property type="entry name" value="TonB-dependent_transducer"/>
</dbReference>
<keyword evidence="7 10" id="KW-0653">Protein transport</keyword>
<dbReference type="KEGG" id="vzi:G5S32_07400"/>
<comment type="subcellular location">
    <subcellularLocation>
        <location evidence="1 10">Cell inner membrane</location>
        <topology evidence="1 10">Single-pass membrane protein</topology>
        <orientation evidence="1 10">Periplasmic side</orientation>
    </subcellularLocation>
</comment>
<evidence type="ECO:0000256" key="6">
    <source>
        <dbReference type="ARBA" id="ARBA00022692"/>
    </source>
</evidence>
<keyword evidence="10" id="KW-0735">Signal-anchor</keyword>
<dbReference type="GO" id="GO:0015031">
    <property type="term" value="P:protein transport"/>
    <property type="evidence" value="ECO:0007669"/>
    <property type="project" value="UniProtKB-UniRule"/>
</dbReference>
<feature type="domain" description="TonB C-terminal" evidence="12">
    <location>
        <begin position="114"/>
        <end position="206"/>
    </location>
</feature>
<dbReference type="InterPro" id="IPR003538">
    <property type="entry name" value="TonB"/>
</dbReference>
<dbReference type="Pfam" id="PF03544">
    <property type="entry name" value="TonB_C"/>
    <property type="match status" value="1"/>
</dbReference>
<dbReference type="InterPro" id="IPR037682">
    <property type="entry name" value="TonB_C"/>
</dbReference>
<dbReference type="PANTHER" id="PTHR33446">
    <property type="entry name" value="PROTEIN TONB-RELATED"/>
    <property type="match status" value="1"/>
</dbReference>
<keyword evidence="8" id="KW-1133">Transmembrane helix</keyword>
<evidence type="ECO:0000256" key="9">
    <source>
        <dbReference type="ARBA" id="ARBA00023136"/>
    </source>
</evidence>
<comment type="function">
    <text evidence="10">Interacts with outer membrane receptor proteins that carry out high-affinity binding and energy dependent uptake into the periplasmic space of specific substrates. It could act to transduce energy from the cytoplasmic membrane to specific energy-requiring processes in the outer membrane, resulting in the release into the periplasm of ligands bound by these outer membrane proteins.</text>
</comment>
<evidence type="ECO:0000256" key="10">
    <source>
        <dbReference type="RuleBase" id="RU362123"/>
    </source>
</evidence>
<dbReference type="EMBL" id="CP049331">
    <property type="protein sequence ID" value="QIH41825.1"/>
    <property type="molecule type" value="Genomic_DNA"/>
</dbReference>